<protein>
    <recommendedName>
        <fullName evidence="3">DUF4238 domain-containing protein</fullName>
    </recommendedName>
</protein>
<evidence type="ECO:0008006" key="3">
    <source>
        <dbReference type="Google" id="ProtNLM"/>
    </source>
</evidence>
<organism evidence="1 2">
    <name type="scientific">Silvibacterium bohemicum</name>
    <dbReference type="NCBI Taxonomy" id="1577686"/>
    <lineage>
        <taxon>Bacteria</taxon>
        <taxon>Pseudomonadati</taxon>
        <taxon>Acidobacteriota</taxon>
        <taxon>Terriglobia</taxon>
        <taxon>Terriglobales</taxon>
        <taxon>Acidobacteriaceae</taxon>
        <taxon>Silvibacterium</taxon>
    </lineage>
</organism>
<dbReference type="OrthoDB" id="581042at2"/>
<gene>
    <name evidence="1" type="ORF">HNQ77_002289</name>
</gene>
<keyword evidence="2" id="KW-1185">Reference proteome</keyword>
<proteinExistence type="predicted"/>
<evidence type="ECO:0000313" key="1">
    <source>
        <dbReference type="EMBL" id="MBB6144337.1"/>
    </source>
</evidence>
<evidence type="ECO:0000313" key="2">
    <source>
        <dbReference type="Proteomes" id="UP000538666"/>
    </source>
</evidence>
<accession>A0A841JV42</accession>
<dbReference type="Proteomes" id="UP000538666">
    <property type="component" value="Unassembled WGS sequence"/>
</dbReference>
<dbReference type="Pfam" id="PF14022">
    <property type="entry name" value="DUF4238"/>
    <property type="match status" value="1"/>
</dbReference>
<comment type="caution">
    <text evidence="1">The sequence shown here is derived from an EMBL/GenBank/DDBJ whole genome shotgun (WGS) entry which is preliminary data.</text>
</comment>
<sequence length="313" mass="35938">MSAVAKKLHHFVPRFYLDAWAVDDKVCCLQSGRVFQPNVRNVGAENHFYRLRELQPSDVAFIHETVINDSPERLKSMHLQLLQQFMTPHAAKAHYQKESSSHSGILAAIDKDIAEANENFHAKIEQSFQPYLESLRGGDLRFLSNDNDGVAFYRGLAVQYTRTNHRRRIEMLMPIEERSRFERTANIISHMLALNLGYSLFNAHPRMSILLIENETDVPFLTSDQPMINIAAKFNDHEAPVAFEGYYPVSPWRALLILEAGSEFYPRNASVTAMEAHLWNLRIASRAYRQVFSCSREQLETVRADLPVFVDSL</sequence>
<dbReference type="InterPro" id="IPR025332">
    <property type="entry name" value="DUF4238"/>
</dbReference>
<reference evidence="1 2" key="1">
    <citation type="submission" date="2020-08" db="EMBL/GenBank/DDBJ databases">
        <title>Genomic Encyclopedia of Type Strains, Phase IV (KMG-IV): sequencing the most valuable type-strain genomes for metagenomic binning, comparative biology and taxonomic classification.</title>
        <authorList>
            <person name="Goeker M."/>
        </authorList>
    </citation>
    <scope>NUCLEOTIDE SEQUENCE [LARGE SCALE GENOMIC DNA]</scope>
    <source>
        <strain evidence="1 2">DSM 103733</strain>
    </source>
</reference>
<dbReference type="AlphaFoldDB" id="A0A841JV42"/>
<name>A0A841JV42_9BACT</name>
<dbReference type="RefSeq" id="WP_050059028.1">
    <property type="nucleotide sequence ID" value="NZ_JACHEK010000004.1"/>
</dbReference>
<dbReference type="EMBL" id="JACHEK010000004">
    <property type="protein sequence ID" value="MBB6144337.1"/>
    <property type="molecule type" value="Genomic_DNA"/>
</dbReference>